<dbReference type="PANTHER" id="PTHR30055">
    <property type="entry name" value="HTH-TYPE TRANSCRIPTIONAL REGULATOR RUTR"/>
    <property type="match status" value="1"/>
</dbReference>
<evidence type="ECO:0000313" key="7">
    <source>
        <dbReference type="Proteomes" id="UP001152755"/>
    </source>
</evidence>
<evidence type="ECO:0000256" key="4">
    <source>
        <dbReference type="PROSITE-ProRule" id="PRU00335"/>
    </source>
</evidence>
<evidence type="ECO:0000313" key="6">
    <source>
        <dbReference type="EMBL" id="MDG3016994.1"/>
    </source>
</evidence>
<keyword evidence="1" id="KW-0805">Transcription regulation</keyword>
<evidence type="ECO:0000256" key="1">
    <source>
        <dbReference type="ARBA" id="ARBA00023015"/>
    </source>
</evidence>
<gene>
    <name evidence="6" type="ORF">NVS88_20785</name>
</gene>
<dbReference type="Proteomes" id="UP001152755">
    <property type="component" value="Unassembled WGS sequence"/>
</dbReference>
<dbReference type="GO" id="GO:0003700">
    <property type="term" value="F:DNA-binding transcription factor activity"/>
    <property type="evidence" value="ECO:0007669"/>
    <property type="project" value="TreeGrafter"/>
</dbReference>
<dbReference type="PRINTS" id="PR00455">
    <property type="entry name" value="HTHTETR"/>
</dbReference>
<dbReference type="GO" id="GO:0000976">
    <property type="term" value="F:transcription cis-regulatory region binding"/>
    <property type="evidence" value="ECO:0007669"/>
    <property type="project" value="TreeGrafter"/>
</dbReference>
<dbReference type="GO" id="GO:0045892">
    <property type="term" value="P:negative regulation of DNA-templated transcription"/>
    <property type="evidence" value="ECO:0007669"/>
    <property type="project" value="UniProtKB-ARBA"/>
</dbReference>
<dbReference type="Gene3D" id="1.10.357.10">
    <property type="entry name" value="Tetracycline Repressor, domain 2"/>
    <property type="match status" value="1"/>
</dbReference>
<reference evidence="6" key="1">
    <citation type="submission" date="2022-08" db="EMBL/GenBank/DDBJ databases">
        <title>Genome analysis of Corynebacteriales strain.</title>
        <authorList>
            <person name="Lee S.D."/>
        </authorList>
    </citation>
    <scope>NUCLEOTIDE SEQUENCE</scope>
    <source>
        <strain evidence="6">D3-21</strain>
    </source>
</reference>
<proteinExistence type="predicted"/>
<feature type="domain" description="HTH tetR-type" evidence="5">
    <location>
        <begin position="6"/>
        <end position="66"/>
    </location>
</feature>
<dbReference type="FunFam" id="1.10.10.60:FF:000141">
    <property type="entry name" value="TetR family transcriptional regulator"/>
    <property type="match status" value="1"/>
</dbReference>
<keyword evidence="3" id="KW-0804">Transcription</keyword>
<dbReference type="Pfam" id="PF00440">
    <property type="entry name" value="TetR_N"/>
    <property type="match status" value="1"/>
</dbReference>
<dbReference type="SUPFAM" id="SSF46689">
    <property type="entry name" value="Homeodomain-like"/>
    <property type="match status" value="1"/>
</dbReference>
<evidence type="ECO:0000256" key="3">
    <source>
        <dbReference type="ARBA" id="ARBA00023163"/>
    </source>
</evidence>
<feature type="DNA-binding region" description="H-T-H motif" evidence="4">
    <location>
        <begin position="29"/>
        <end position="48"/>
    </location>
</feature>
<dbReference type="InterPro" id="IPR050109">
    <property type="entry name" value="HTH-type_TetR-like_transc_reg"/>
</dbReference>
<keyword evidence="7" id="KW-1185">Reference proteome</keyword>
<organism evidence="6 7">
    <name type="scientific">Speluncibacter jeojiensis</name>
    <dbReference type="NCBI Taxonomy" id="2710754"/>
    <lineage>
        <taxon>Bacteria</taxon>
        <taxon>Bacillati</taxon>
        <taxon>Actinomycetota</taxon>
        <taxon>Actinomycetes</taxon>
        <taxon>Mycobacteriales</taxon>
        <taxon>Speluncibacteraceae</taxon>
        <taxon>Speluncibacter</taxon>
    </lineage>
</organism>
<dbReference type="EMBL" id="JANRHA010000021">
    <property type="protein sequence ID" value="MDG3016994.1"/>
    <property type="molecule type" value="Genomic_DNA"/>
</dbReference>
<dbReference type="InterPro" id="IPR001647">
    <property type="entry name" value="HTH_TetR"/>
</dbReference>
<accession>A0A9X4M528</accession>
<dbReference type="PROSITE" id="PS50977">
    <property type="entry name" value="HTH_TETR_2"/>
    <property type="match status" value="1"/>
</dbReference>
<comment type="caution">
    <text evidence="6">The sequence shown here is derived from an EMBL/GenBank/DDBJ whole genome shotgun (WGS) entry which is preliminary data.</text>
</comment>
<name>A0A9X4M528_9ACTN</name>
<protein>
    <submittedName>
        <fullName evidence="6">TetR/AcrR family transcriptional regulator</fullName>
    </submittedName>
</protein>
<dbReference type="RefSeq" id="WP_332520759.1">
    <property type="nucleotide sequence ID" value="NZ_JANRHA010000021.1"/>
</dbReference>
<keyword evidence="2 4" id="KW-0238">DNA-binding</keyword>
<evidence type="ECO:0000256" key="2">
    <source>
        <dbReference type="ARBA" id="ARBA00023125"/>
    </source>
</evidence>
<dbReference type="AlphaFoldDB" id="A0A9X4M528"/>
<dbReference type="InterPro" id="IPR009057">
    <property type="entry name" value="Homeodomain-like_sf"/>
</dbReference>
<dbReference type="PANTHER" id="PTHR30055:SF234">
    <property type="entry name" value="HTH-TYPE TRANSCRIPTIONAL REGULATOR BETI"/>
    <property type="match status" value="1"/>
</dbReference>
<sequence length="207" mass="22549">MARRGDALHEHILDTAKHVFLETGYDRTSMDTIAARAATSKRSLYAHFPTKEALFVGSVERSQELFADRLGVPSEYAADPWEAVARFCGRVRQMLSYAPVIQMCRLGIAEAVRLPQAAAQIHDSFLLAAERPLARHLSDECGYATTEAATTAEGLLGVTVYPFLVGALFGLEKLCDTVPAAEDLDTDIDLTQIQQAVALHARTTPSS</sequence>
<evidence type="ECO:0000259" key="5">
    <source>
        <dbReference type="PROSITE" id="PS50977"/>
    </source>
</evidence>